<reference evidence="1" key="1">
    <citation type="submission" date="2021-06" db="EMBL/GenBank/DDBJ databases">
        <authorList>
            <person name="Hodson N. C."/>
            <person name="Mongue J. A."/>
            <person name="Jaron S. K."/>
        </authorList>
    </citation>
    <scope>NUCLEOTIDE SEQUENCE</scope>
</reference>
<dbReference type="AlphaFoldDB" id="A0A8J2LL87"/>
<gene>
    <name evidence="1" type="ORF">AFUS01_LOCUS41891</name>
</gene>
<keyword evidence="2" id="KW-1185">Reference proteome</keyword>
<name>A0A8J2LL87_9HEXA</name>
<evidence type="ECO:0000313" key="2">
    <source>
        <dbReference type="Proteomes" id="UP000708208"/>
    </source>
</evidence>
<protein>
    <submittedName>
        <fullName evidence="1">Uncharacterized protein</fullName>
    </submittedName>
</protein>
<comment type="caution">
    <text evidence="1">The sequence shown here is derived from an EMBL/GenBank/DDBJ whole genome shotgun (WGS) entry which is preliminary data.</text>
</comment>
<accession>A0A8J2LL87</accession>
<dbReference type="EMBL" id="CAJVCH010563902">
    <property type="protein sequence ID" value="CAG7832192.1"/>
    <property type="molecule type" value="Genomic_DNA"/>
</dbReference>
<evidence type="ECO:0000313" key="1">
    <source>
        <dbReference type="EMBL" id="CAG7832192.1"/>
    </source>
</evidence>
<sequence>MKSAKDRQFHLYNMDFYTRIKTLMESRR</sequence>
<organism evidence="1 2">
    <name type="scientific">Allacma fusca</name>
    <dbReference type="NCBI Taxonomy" id="39272"/>
    <lineage>
        <taxon>Eukaryota</taxon>
        <taxon>Metazoa</taxon>
        <taxon>Ecdysozoa</taxon>
        <taxon>Arthropoda</taxon>
        <taxon>Hexapoda</taxon>
        <taxon>Collembola</taxon>
        <taxon>Symphypleona</taxon>
        <taxon>Sminthuridae</taxon>
        <taxon>Allacma</taxon>
    </lineage>
</organism>
<feature type="non-terminal residue" evidence="1">
    <location>
        <position position="1"/>
    </location>
</feature>
<dbReference type="Proteomes" id="UP000708208">
    <property type="component" value="Unassembled WGS sequence"/>
</dbReference>
<proteinExistence type="predicted"/>